<dbReference type="NCBIfam" id="TIGR01414">
    <property type="entry name" value="autotrans_barl"/>
    <property type="match status" value="1"/>
</dbReference>
<reference evidence="4 7" key="1">
    <citation type="submission" date="2016-10" db="EMBL/GenBank/DDBJ databases">
        <authorList>
            <person name="de Groot N.N."/>
        </authorList>
    </citation>
    <scope>NUCLEOTIDE SEQUENCE [LARGE SCALE GENOMIC DNA]</scope>
    <source>
        <strain evidence="4 7">CCM 7361</strain>
    </source>
</reference>
<dbReference type="Proteomes" id="UP000199693">
    <property type="component" value="Unassembled WGS sequence"/>
</dbReference>
<dbReference type="InterPro" id="IPR005546">
    <property type="entry name" value="Autotransporte_beta"/>
</dbReference>
<dbReference type="SUPFAM" id="SSF103515">
    <property type="entry name" value="Autotransporter"/>
    <property type="match status" value="1"/>
</dbReference>
<dbReference type="InterPro" id="IPR011050">
    <property type="entry name" value="Pectin_lyase_fold/virulence"/>
</dbReference>
<dbReference type="SUPFAM" id="SSF51126">
    <property type="entry name" value="Pectin lyase-like"/>
    <property type="match status" value="1"/>
</dbReference>
<feature type="domain" description="Autotransporter" evidence="3">
    <location>
        <begin position="585"/>
        <end position="867"/>
    </location>
</feature>
<feature type="compositionally biased region" description="Acidic residues" evidence="1">
    <location>
        <begin position="506"/>
        <end position="516"/>
    </location>
</feature>
<dbReference type="InterPro" id="IPR050909">
    <property type="entry name" value="Bact_Autotransporter_VF"/>
</dbReference>
<dbReference type="CDD" id="cd01344">
    <property type="entry name" value="PL2_Passenger_AT"/>
    <property type="match status" value="1"/>
</dbReference>
<sequence length="867" mass="91051">MRFQKTALALHVALAAALSLPMQGANAGCTGDAASSTLTCDVPLYFGNPAGYDNVVINTTANGSTGGSGGLAGFGIYGNNSTYNLKNLLITTTGSTADAIQANIGTNNIRADSLTIVTRGSSADGINVTENAINSTVTIGDGASITAEGTGMGVRANTSKNGGKNQIVIGKDAHITTHGGASNWLDGTGYAVYAGNRDLSASSYKGDAEVTLGDGSVILTKGNAAHAVYANRGGVINLGDTSIATEKNNAYGIYAQTLSDANGPRGGVVNLDGDTRVSVTDGNRALYASGAGSRISSGQAAVYHLDSSAASDQAGRLGARLLADQGGVIDLKMAAGSYFNGSTATASAGEIHLAIEGASRWDLSADSNLSSLNLGSGATLAYLRQGDASDYQYKTLTVDGDFTGGGRLVMNTHLGDDNSATDRLVVNGDTSGDTRVTVNNTTGTGEQTIEGIRMIEVAGLSAGEFQSDRVTEGGYEYLLRRGGTFVGSTGSDKDWYLTSYKPTVDPEPEPEPEPEPQPEPGPDPEPGIPPIPEPPAPPAPPSDGDRIRQPEGGAYTANLAAANTLFLHRLHDRTGNLTYVDPDTGEARTSMLWLRSVDGASRWNDSTGQLKTESNRYVIQLGSDLLRYSNDKGDWVLGVLGGYANGNSTSRSRITGYSARGEIDGYSLGLYGTWYEDRDDENGAYVDTWVLYNRFDNEVHGEQLAKEHYDSDGITASVEAGKTFRVARTEKASVYVQPQAQVVYMGVKADSHREANGTRVTGRGDGNLMTRLGARAALRSNDAQGFAGTYGVEPYLEANWIHNSDDFGAKMGNTRFDMDGADDILEVKLGATSKLNSRVNVWGEVARQHGDNGYRDQAFTLGLKVNF</sequence>
<feature type="region of interest" description="Disordered" evidence="1">
    <location>
        <begin position="491"/>
        <end position="551"/>
    </location>
</feature>
<evidence type="ECO:0000256" key="2">
    <source>
        <dbReference type="SAM" id="SignalP"/>
    </source>
</evidence>
<dbReference type="InterPro" id="IPR043990">
    <property type="entry name" value="AC_1"/>
</dbReference>
<dbReference type="PROSITE" id="PS51208">
    <property type="entry name" value="AUTOTRANSPORTER"/>
    <property type="match status" value="1"/>
</dbReference>
<dbReference type="Pfam" id="PF03797">
    <property type="entry name" value="Autotransporter"/>
    <property type="match status" value="1"/>
</dbReference>
<evidence type="ECO:0000313" key="5">
    <source>
        <dbReference type="EMBL" id="SNS37599.1"/>
    </source>
</evidence>
<evidence type="ECO:0000313" key="4">
    <source>
        <dbReference type="EMBL" id="SDI38667.1"/>
    </source>
</evidence>
<dbReference type="SMART" id="SM00869">
    <property type="entry name" value="Autotransporter"/>
    <property type="match status" value="1"/>
</dbReference>
<gene>
    <name evidence="4" type="ORF">SAMN05216189_1004203</name>
    <name evidence="5" type="ORF">SAMN06295949_101168</name>
</gene>
<reference evidence="5 6" key="2">
    <citation type="submission" date="2017-06" db="EMBL/GenBank/DDBJ databases">
        <authorList>
            <person name="Varghese N."/>
            <person name="Submissions S."/>
        </authorList>
    </citation>
    <scope>NUCLEOTIDE SEQUENCE [LARGE SCALE GENOMIC DNA]</scope>
    <source>
        <strain evidence="5 6">RLD-1</strain>
    </source>
</reference>
<dbReference type="Gene3D" id="2.160.20.20">
    <property type="match status" value="1"/>
</dbReference>
<evidence type="ECO:0000259" key="3">
    <source>
        <dbReference type="PROSITE" id="PS51208"/>
    </source>
</evidence>
<dbReference type="EMBL" id="FZPC01000001">
    <property type="protein sequence ID" value="SNS37599.1"/>
    <property type="molecule type" value="Genomic_DNA"/>
</dbReference>
<accession>A0A239DZA5</accession>
<evidence type="ECO:0000313" key="7">
    <source>
        <dbReference type="Proteomes" id="UP000199693"/>
    </source>
</evidence>
<dbReference type="InterPro" id="IPR006315">
    <property type="entry name" value="OM_autotransptr_brl_dom"/>
</dbReference>
<dbReference type="PANTHER" id="PTHR12338:SF5">
    <property type="entry name" value="ANTIGEN 43-RELATED"/>
    <property type="match status" value="1"/>
</dbReference>
<keyword evidence="6" id="KW-1185">Reference proteome</keyword>
<dbReference type="Gene3D" id="2.40.128.130">
    <property type="entry name" value="Autotransporter beta-domain"/>
    <property type="match status" value="1"/>
</dbReference>
<name>A0A239DZA5_9PSED</name>
<dbReference type="RefSeq" id="WP_089389624.1">
    <property type="nucleotide sequence ID" value="NZ_FNEC01000004.1"/>
</dbReference>
<organism evidence="4 7">
    <name type="scientific">Pseudomonas delhiensis</name>
    <dbReference type="NCBI Taxonomy" id="366289"/>
    <lineage>
        <taxon>Bacteria</taxon>
        <taxon>Pseudomonadati</taxon>
        <taxon>Pseudomonadota</taxon>
        <taxon>Gammaproteobacteria</taxon>
        <taxon>Pseudomonadales</taxon>
        <taxon>Pseudomonadaceae</taxon>
        <taxon>Pseudomonas</taxon>
    </lineage>
</organism>
<dbReference type="AlphaFoldDB" id="A0A239DZA5"/>
<feature type="chain" id="PRO_5030040561" evidence="2">
    <location>
        <begin position="28"/>
        <end position="867"/>
    </location>
</feature>
<protein>
    <submittedName>
        <fullName evidence="4">Autotransporter family porin</fullName>
    </submittedName>
</protein>
<dbReference type="InterPro" id="IPR012332">
    <property type="entry name" value="Autotransporter_pectin_lyase_C"/>
</dbReference>
<dbReference type="EMBL" id="FNEC01000004">
    <property type="protein sequence ID" value="SDI38667.1"/>
    <property type="molecule type" value="Genomic_DNA"/>
</dbReference>
<evidence type="ECO:0000256" key="1">
    <source>
        <dbReference type="SAM" id="MobiDB-lite"/>
    </source>
</evidence>
<dbReference type="Proteomes" id="UP000198309">
    <property type="component" value="Unassembled WGS sequence"/>
</dbReference>
<dbReference type="Pfam" id="PF18883">
    <property type="entry name" value="AC_1"/>
    <property type="match status" value="1"/>
</dbReference>
<feature type="compositionally biased region" description="Pro residues" evidence="1">
    <location>
        <begin position="517"/>
        <end position="541"/>
    </location>
</feature>
<dbReference type="GO" id="GO:0019867">
    <property type="term" value="C:outer membrane"/>
    <property type="evidence" value="ECO:0007669"/>
    <property type="project" value="InterPro"/>
</dbReference>
<feature type="signal peptide" evidence="2">
    <location>
        <begin position="1"/>
        <end position="27"/>
    </location>
</feature>
<dbReference type="InterPro" id="IPR036709">
    <property type="entry name" value="Autotransporte_beta_dom_sf"/>
</dbReference>
<evidence type="ECO:0000313" key="6">
    <source>
        <dbReference type="Proteomes" id="UP000198309"/>
    </source>
</evidence>
<dbReference type="PANTHER" id="PTHR12338">
    <property type="entry name" value="AUTOTRANSPORTER"/>
    <property type="match status" value="1"/>
</dbReference>
<proteinExistence type="predicted"/>
<keyword evidence="2" id="KW-0732">Signal</keyword>